<dbReference type="AlphaFoldDB" id="G0A7B8"/>
<reference key="2">
    <citation type="submission" date="2011-05" db="EMBL/GenBank/DDBJ databases">
        <title>Complete genome sequence of the aerobic marine methanotroph Methylomonas methanica MC09.</title>
        <authorList>
            <person name="Boden R."/>
            <person name="Cunliffe M."/>
            <person name="Scanlan J."/>
            <person name="Moussard H."/>
            <person name="Kits K.D."/>
            <person name="Klotz M."/>
            <person name="Jetten M."/>
            <person name="Vuilleumier S."/>
            <person name="Han J."/>
            <person name="Peters L."/>
            <person name="Mikhailova N."/>
            <person name="Teshima H."/>
            <person name="Tapia R."/>
            <person name="Kyrpides N."/>
            <person name="Ivanova N."/>
            <person name="Pagani I."/>
            <person name="Cheng J.-F."/>
            <person name="Goodwin L."/>
            <person name="Han C."/>
            <person name="Hauser L."/>
            <person name="Land M."/>
            <person name="Lapidus A."/>
            <person name="Lucas S."/>
            <person name="Pitluck S."/>
            <person name="Woyke T."/>
            <person name="Stein L.Y."/>
            <person name="Murrell C."/>
        </authorList>
    </citation>
    <scope>NUCLEOTIDE SEQUENCE</scope>
    <source>
        <strain>MC09</strain>
    </source>
</reference>
<dbReference type="HOGENOM" id="CLU_3185694_0_0_6"/>
<protein>
    <submittedName>
        <fullName evidence="2">Uncharacterized protein</fullName>
    </submittedName>
</protein>
<evidence type="ECO:0000313" key="2">
    <source>
        <dbReference type="EMBL" id="AEF99411.1"/>
    </source>
</evidence>
<feature type="region of interest" description="Disordered" evidence="1">
    <location>
        <begin position="1"/>
        <end position="32"/>
    </location>
</feature>
<name>G0A7B8_METMM</name>
<evidence type="ECO:0000256" key="1">
    <source>
        <dbReference type="SAM" id="MobiDB-lite"/>
    </source>
</evidence>
<accession>G0A7B8</accession>
<reference evidence="3" key="3">
    <citation type="submission" date="2011-05" db="EMBL/GenBank/DDBJ databases">
        <title>Complete sequence of Methylomonas methanica MC09.</title>
        <authorList>
            <consortium name="US DOE Joint Genome Institute"/>
            <person name="Lucas S."/>
            <person name="Han J."/>
            <person name="Lapidus A."/>
            <person name="Cheng J.-F."/>
            <person name="Goodwin L."/>
            <person name="Pitluck S."/>
            <person name="Peters L."/>
            <person name="Mikhailova N."/>
            <person name="Teshima H."/>
            <person name="Han C."/>
            <person name="Tapia R."/>
            <person name="Land M."/>
            <person name="Hauser L."/>
            <person name="Kyrpides N."/>
            <person name="Ivanova N."/>
            <person name="Pagani I."/>
            <person name="Stein L."/>
            <person name="Woyke T."/>
        </authorList>
    </citation>
    <scope>NUCLEOTIDE SEQUENCE [LARGE SCALE GENOMIC DNA]</scope>
    <source>
        <strain evidence="3">MC09</strain>
    </source>
</reference>
<feature type="compositionally biased region" description="Basic and acidic residues" evidence="1">
    <location>
        <begin position="8"/>
        <end position="17"/>
    </location>
</feature>
<dbReference type="Proteomes" id="UP000008888">
    <property type="component" value="Chromosome"/>
</dbReference>
<reference evidence="2 3" key="1">
    <citation type="journal article" date="2011" name="J. Bacteriol.">
        <title>Complete Genome Sequence of the Aerobic Marine Methanotroph Methylomonas methanica MC09.</title>
        <authorList>
            <person name="Boden R."/>
            <person name="Cunliffe M."/>
            <person name="Scanlan J."/>
            <person name="Moussard H."/>
            <person name="Kits K.D."/>
            <person name="Klotz M.G."/>
            <person name="Jetten M.S."/>
            <person name="Vuilleumier S."/>
            <person name="Han J."/>
            <person name="Peters L."/>
            <person name="Mikhailova N."/>
            <person name="Teshima H."/>
            <person name="Tapia R."/>
            <person name="Kyrpides N."/>
            <person name="Ivanova N."/>
            <person name="Pagani I."/>
            <person name="Cheng J.F."/>
            <person name="Goodwin L."/>
            <person name="Han C."/>
            <person name="Hauser L."/>
            <person name="Land M.L."/>
            <person name="Lapidus A."/>
            <person name="Lucas S."/>
            <person name="Pitluck S."/>
            <person name="Woyke T."/>
            <person name="Stein L."/>
            <person name="Murrell J.C."/>
        </authorList>
    </citation>
    <scope>NUCLEOTIDE SEQUENCE [LARGE SCALE GENOMIC DNA]</scope>
    <source>
        <strain evidence="2 3">MC09</strain>
    </source>
</reference>
<organism evidence="2 3">
    <name type="scientific">Methylomonas methanica (strain DSM 25384 / MC09)</name>
    <dbReference type="NCBI Taxonomy" id="857087"/>
    <lineage>
        <taxon>Bacteria</taxon>
        <taxon>Pseudomonadati</taxon>
        <taxon>Pseudomonadota</taxon>
        <taxon>Gammaproteobacteria</taxon>
        <taxon>Methylococcales</taxon>
        <taxon>Methylococcaceae</taxon>
        <taxon>Methylomonas</taxon>
    </lineage>
</organism>
<evidence type="ECO:0000313" key="3">
    <source>
        <dbReference type="Proteomes" id="UP000008888"/>
    </source>
</evidence>
<gene>
    <name evidence="2" type="ordered locus">Metme_0974</name>
</gene>
<dbReference type="KEGG" id="mmt:Metme_0974"/>
<proteinExistence type="predicted"/>
<sequence length="46" mass="4959">MSSTGFQPEEKGCHELRVAQPGSREGRRKSAAPLTFTLAIRSALGE</sequence>
<dbReference type="EMBL" id="CP002738">
    <property type="protein sequence ID" value="AEF99411.1"/>
    <property type="molecule type" value="Genomic_DNA"/>
</dbReference>
<keyword evidence="3" id="KW-1185">Reference proteome</keyword>